<evidence type="ECO:0000256" key="18">
    <source>
        <dbReference type="ARBA" id="ARBA00067830"/>
    </source>
</evidence>
<comment type="similarity">
    <text evidence="2">Belongs to the small GTPase superfamily. Rab family.</text>
</comment>
<keyword evidence="4" id="KW-0813">Transport</keyword>
<evidence type="ECO:0000256" key="8">
    <source>
        <dbReference type="ARBA" id="ARBA00022842"/>
    </source>
</evidence>
<dbReference type="SMART" id="SM00175">
    <property type="entry name" value="RAB"/>
    <property type="match status" value="1"/>
</dbReference>
<keyword evidence="7" id="KW-0378">Hydrolase</keyword>
<proteinExistence type="inferred from homology"/>
<dbReference type="SUPFAM" id="SSF52540">
    <property type="entry name" value="P-loop containing nucleoside triphosphate hydrolases"/>
    <property type="match status" value="1"/>
</dbReference>
<protein>
    <recommendedName>
        <fullName evidence="18">Ras-related protein Rab-36</fullName>
        <ecNumber evidence="3">3.6.5.2</ecNumber>
    </recommendedName>
</protein>
<evidence type="ECO:0000256" key="6">
    <source>
        <dbReference type="ARBA" id="ARBA00022741"/>
    </source>
</evidence>
<keyword evidence="14" id="KW-0636">Prenylation</keyword>
<dbReference type="SMART" id="SM00176">
    <property type="entry name" value="RAN"/>
    <property type="match status" value="1"/>
</dbReference>
<dbReference type="SMART" id="SM00174">
    <property type="entry name" value="RHO"/>
    <property type="match status" value="1"/>
</dbReference>
<keyword evidence="12" id="KW-0472">Membrane</keyword>
<dbReference type="NCBIfam" id="TIGR00231">
    <property type="entry name" value="small_GTP"/>
    <property type="match status" value="1"/>
</dbReference>
<evidence type="ECO:0000313" key="20">
    <source>
        <dbReference type="Proteomes" id="UP001168821"/>
    </source>
</evidence>
<dbReference type="Proteomes" id="UP001168821">
    <property type="component" value="Unassembled WGS sequence"/>
</dbReference>
<organism evidence="19 20">
    <name type="scientific">Zophobas morio</name>
    <dbReference type="NCBI Taxonomy" id="2755281"/>
    <lineage>
        <taxon>Eukaryota</taxon>
        <taxon>Metazoa</taxon>
        <taxon>Ecdysozoa</taxon>
        <taxon>Arthropoda</taxon>
        <taxon>Hexapoda</taxon>
        <taxon>Insecta</taxon>
        <taxon>Pterygota</taxon>
        <taxon>Neoptera</taxon>
        <taxon>Endopterygota</taxon>
        <taxon>Coleoptera</taxon>
        <taxon>Polyphaga</taxon>
        <taxon>Cucujiformia</taxon>
        <taxon>Tenebrionidae</taxon>
        <taxon>Zophobas</taxon>
    </lineage>
</organism>
<evidence type="ECO:0000256" key="15">
    <source>
        <dbReference type="ARBA" id="ARBA00037794"/>
    </source>
</evidence>
<comment type="catalytic activity">
    <reaction evidence="16">
        <text>GTP + H2O = GDP + phosphate + H(+)</text>
        <dbReference type="Rhea" id="RHEA:19669"/>
        <dbReference type="ChEBI" id="CHEBI:15377"/>
        <dbReference type="ChEBI" id="CHEBI:15378"/>
        <dbReference type="ChEBI" id="CHEBI:37565"/>
        <dbReference type="ChEBI" id="CHEBI:43474"/>
        <dbReference type="ChEBI" id="CHEBI:58189"/>
        <dbReference type="EC" id="3.6.5.2"/>
    </reaction>
    <physiologicalReaction direction="left-to-right" evidence="16">
        <dbReference type="Rhea" id="RHEA:19670"/>
    </physiologicalReaction>
</comment>
<reference evidence="19" key="1">
    <citation type="journal article" date="2023" name="G3 (Bethesda)">
        <title>Whole genome assemblies of Zophobas morio and Tenebrio molitor.</title>
        <authorList>
            <person name="Kaur S."/>
            <person name="Stinson S.A."/>
            <person name="diCenzo G.C."/>
        </authorList>
    </citation>
    <scope>NUCLEOTIDE SEQUENCE</scope>
    <source>
        <strain evidence="19">QUZm001</strain>
    </source>
</reference>
<evidence type="ECO:0000256" key="5">
    <source>
        <dbReference type="ARBA" id="ARBA00022723"/>
    </source>
</evidence>
<dbReference type="SMART" id="SM00173">
    <property type="entry name" value="RAS"/>
    <property type="match status" value="1"/>
</dbReference>
<evidence type="ECO:0000256" key="2">
    <source>
        <dbReference type="ARBA" id="ARBA00006270"/>
    </source>
</evidence>
<dbReference type="GO" id="GO:0046872">
    <property type="term" value="F:metal ion binding"/>
    <property type="evidence" value="ECO:0007669"/>
    <property type="project" value="UniProtKB-KW"/>
</dbReference>
<keyword evidence="8" id="KW-0460">Magnesium</keyword>
<dbReference type="FunFam" id="3.40.50.300:FF:000707">
    <property type="entry name" value="RAB36, member RAS oncogene family"/>
    <property type="match status" value="1"/>
</dbReference>
<sequence>MFENKEIEKFPQALNFTPYDKFAFSVAAGETCPQNSGFNLKVCKVIILGDLCVGKTSLLNRFCYKVFDSNYRSTIGVDFQSEQINILGIPYYLQIWDTAGQERFKCIAQCYYRKAHVIMLVFDLSSIRTLANCKNWLRDALEVRGESDNRPYIFLVGAKKDLLSNESYNSVEDLALNTAKKLNAEFWSVSAKTGENIDSLFFRAAALSFDDDLCMCMSEDNGNIQIGSDLICRGNKSDIIYLLW</sequence>
<evidence type="ECO:0000256" key="11">
    <source>
        <dbReference type="ARBA" id="ARBA00023134"/>
    </source>
</evidence>
<keyword evidence="20" id="KW-1185">Reference proteome</keyword>
<evidence type="ECO:0000256" key="1">
    <source>
        <dbReference type="ARBA" id="ARBA00001946"/>
    </source>
</evidence>
<evidence type="ECO:0000256" key="14">
    <source>
        <dbReference type="ARBA" id="ARBA00023289"/>
    </source>
</evidence>
<dbReference type="GO" id="GO:0005525">
    <property type="term" value="F:GTP binding"/>
    <property type="evidence" value="ECO:0007669"/>
    <property type="project" value="UniProtKB-KW"/>
</dbReference>
<dbReference type="Gene3D" id="3.40.50.300">
    <property type="entry name" value="P-loop containing nucleotide triphosphate hydrolases"/>
    <property type="match status" value="1"/>
</dbReference>
<comment type="subcellular location">
    <subcellularLocation>
        <location evidence="15">Golgi apparatus membrane</location>
        <topology evidence="15">Lipid-anchor</topology>
    </subcellularLocation>
</comment>
<evidence type="ECO:0000256" key="12">
    <source>
        <dbReference type="ARBA" id="ARBA00023136"/>
    </source>
</evidence>
<accession>A0AA38HUI5</accession>
<evidence type="ECO:0000256" key="10">
    <source>
        <dbReference type="ARBA" id="ARBA00023034"/>
    </source>
</evidence>
<dbReference type="EC" id="3.6.5.2" evidence="3"/>
<evidence type="ECO:0000256" key="17">
    <source>
        <dbReference type="ARBA" id="ARBA00058763"/>
    </source>
</evidence>
<dbReference type="PROSITE" id="PS51421">
    <property type="entry name" value="RAS"/>
    <property type="match status" value="1"/>
</dbReference>
<evidence type="ECO:0000256" key="13">
    <source>
        <dbReference type="ARBA" id="ARBA00023288"/>
    </source>
</evidence>
<dbReference type="GO" id="GO:0015031">
    <property type="term" value="P:protein transport"/>
    <property type="evidence" value="ECO:0007669"/>
    <property type="project" value="UniProtKB-KW"/>
</dbReference>
<dbReference type="PANTHER" id="PTHR47977">
    <property type="entry name" value="RAS-RELATED PROTEIN RAB"/>
    <property type="match status" value="1"/>
</dbReference>
<comment type="function">
    <text evidence="17">The small GTPases Rab are key regulators of intracellular membrane trafficking, from the formation of transport vesicles to their fusion with membranes. Rabs cycle between an inactive GDP-bound form and an active GTP-bound form that is able to recruit to membranes different sets of downstream effectors directly responsible for vesicle formation, movement, tethering and fusion.</text>
</comment>
<dbReference type="GO" id="GO:0000139">
    <property type="term" value="C:Golgi membrane"/>
    <property type="evidence" value="ECO:0007669"/>
    <property type="project" value="UniProtKB-SubCell"/>
</dbReference>
<dbReference type="InterPro" id="IPR027417">
    <property type="entry name" value="P-loop_NTPase"/>
</dbReference>
<evidence type="ECO:0000313" key="19">
    <source>
        <dbReference type="EMBL" id="KAJ3643864.1"/>
    </source>
</evidence>
<keyword evidence="9" id="KW-0653">Protein transport</keyword>
<comment type="caution">
    <text evidence="19">The sequence shown here is derived from an EMBL/GenBank/DDBJ whole genome shotgun (WGS) entry which is preliminary data.</text>
</comment>
<comment type="cofactor">
    <cofactor evidence="1">
        <name>Mg(2+)</name>
        <dbReference type="ChEBI" id="CHEBI:18420"/>
    </cofactor>
</comment>
<dbReference type="InterPro" id="IPR050227">
    <property type="entry name" value="Rab"/>
</dbReference>
<dbReference type="InterPro" id="IPR005225">
    <property type="entry name" value="Small_GTP-bd"/>
</dbReference>
<dbReference type="AlphaFoldDB" id="A0AA38HUI5"/>
<keyword evidence="11" id="KW-0342">GTP-binding</keyword>
<keyword evidence="13" id="KW-0449">Lipoprotein</keyword>
<evidence type="ECO:0000256" key="9">
    <source>
        <dbReference type="ARBA" id="ARBA00022927"/>
    </source>
</evidence>
<evidence type="ECO:0000256" key="16">
    <source>
        <dbReference type="ARBA" id="ARBA00047660"/>
    </source>
</evidence>
<dbReference type="InterPro" id="IPR001806">
    <property type="entry name" value="Small_GTPase"/>
</dbReference>
<gene>
    <name evidence="19" type="ORF">Zmor_026549</name>
</gene>
<name>A0AA38HUI5_9CUCU</name>
<dbReference type="EMBL" id="JALNTZ010000008">
    <property type="protein sequence ID" value="KAJ3643864.1"/>
    <property type="molecule type" value="Genomic_DNA"/>
</dbReference>
<keyword evidence="6" id="KW-0547">Nucleotide-binding</keyword>
<keyword evidence="5" id="KW-0479">Metal-binding</keyword>
<evidence type="ECO:0000256" key="7">
    <source>
        <dbReference type="ARBA" id="ARBA00022801"/>
    </source>
</evidence>
<keyword evidence="10" id="KW-0333">Golgi apparatus</keyword>
<dbReference type="Pfam" id="PF00071">
    <property type="entry name" value="Ras"/>
    <property type="match status" value="1"/>
</dbReference>
<evidence type="ECO:0000256" key="4">
    <source>
        <dbReference type="ARBA" id="ARBA00022448"/>
    </source>
</evidence>
<dbReference type="GO" id="GO:0003925">
    <property type="term" value="F:G protein activity"/>
    <property type="evidence" value="ECO:0007669"/>
    <property type="project" value="UniProtKB-EC"/>
</dbReference>
<dbReference type="PRINTS" id="PR00449">
    <property type="entry name" value="RASTRNSFRMNG"/>
</dbReference>
<dbReference type="PROSITE" id="PS51419">
    <property type="entry name" value="RAB"/>
    <property type="match status" value="1"/>
</dbReference>
<evidence type="ECO:0000256" key="3">
    <source>
        <dbReference type="ARBA" id="ARBA00011984"/>
    </source>
</evidence>